<name>A0A1S8A8U2_ROSNE</name>
<sequence length="219" mass="23678">MSLSAGLHFLITNTIYVVVSFGGYLRNATDGLQPGLPEDSVVRVGYSPTSLLVVPIVATILITIPIILSFKKLPRNMVVVGCNSVAIAAACHASTFSLAALDAQTRDNHSDDDDVSTNIMKNGSAAGMPREQRDEYARMGAVLMLPNDDLESTAGDNKAGTADNADILGRIATSKIRWGVVRMPPQWYRNFNQDDEIGHLSFGIKEDEVSPPEPGRWYG</sequence>
<feature type="transmembrane region" description="Helical" evidence="2">
    <location>
        <begin position="7"/>
        <end position="25"/>
    </location>
</feature>
<feature type="transmembrane region" description="Helical" evidence="2">
    <location>
        <begin position="45"/>
        <end position="68"/>
    </location>
</feature>
<dbReference type="STRING" id="77044.A0A1S8A8U2"/>
<accession>A0A1S8A8U2</accession>
<evidence type="ECO:0000256" key="2">
    <source>
        <dbReference type="SAM" id="Phobius"/>
    </source>
</evidence>
<evidence type="ECO:0000313" key="4">
    <source>
        <dbReference type="Proteomes" id="UP000054516"/>
    </source>
</evidence>
<dbReference type="OMA" id="ACHASTF"/>
<dbReference type="EMBL" id="DF977477">
    <property type="protein sequence ID" value="GAW26439.1"/>
    <property type="molecule type" value="Genomic_DNA"/>
</dbReference>
<keyword evidence="4" id="KW-1185">Reference proteome</keyword>
<gene>
    <name evidence="3" type="ORF">SAMD00023353_3200400</name>
</gene>
<keyword evidence="2" id="KW-0812">Transmembrane</keyword>
<protein>
    <submittedName>
        <fullName evidence="3">Uncharacterized protein</fullName>
    </submittedName>
</protein>
<keyword evidence="2" id="KW-1133">Transmembrane helix</keyword>
<keyword evidence="2" id="KW-0472">Membrane</keyword>
<dbReference type="OrthoDB" id="5429634at2759"/>
<organism evidence="3">
    <name type="scientific">Rosellinia necatrix</name>
    <name type="common">White root-rot fungus</name>
    <dbReference type="NCBI Taxonomy" id="77044"/>
    <lineage>
        <taxon>Eukaryota</taxon>
        <taxon>Fungi</taxon>
        <taxon>Dikarya</taxon>
        <taxon>Ascomycota</taxon>
        <taxon>Pezizomycotina</taxon>
        <taxon>Sordariomycetes</taxon>
        <taxon>Xylariomycetidae</taxon>
        <taxon>Xylariales</taxon>
        <taxon>Xylariaceae</taxon>
        <taxon>Rosellinia</taxon>
    </lineage>
</organism>
<reference evidence="3" key="1">
    <citation type="submission" date="2016-03" db="EMBL/GenBank/DDBJ databases">
        <title>Draft genome sequence of Rosellinia necatrix.</title>
        <authorList>
            <person name="Kanematsu S."/>
        </authorList>
    </citation>
    <scope>NUCLEOTIDE SEQUENCE [LARGE SCALE GENOMIC DNA]</scope>
    <source>
        <strain evidence="3">W97</strain>
    </source>
</reference>
<evidence type="ECO:0000256" key="1">
    <source>
        <dbReference type="SAM" id="MobiDB-lite"/>
    </source>
</evidence>
<dbReference type="Proteomes" id="UP000054516">
    <property type="component" value="Unassembled WGS sequence"/>
</dbReference>
<feature type="region of interest" description="Disordered" evidence="1">
    <location>
        <begin position="107"/>
        <end position="131"/>
    </location>
</feature>
<dbReference type="AlphaFoldDB" id="A0A1S8A8U2"/>
<evidence type="ECO:0000313" key="3">
    <source>
        <dbReference type="EMBL" id="GAW26439.1"/>
    </source>
</evidence>
<proteinExistence type="predicted"/>